<dbReference type="InterPro" id="IPR003593">
    <property type="entry name" value="AAA+_ATPase"/>
</dbReference>
<dbReference type="Proteomes" id="UP000830343">
    <property type="component" value="Chromosome"/>
</dbReference>
<dbReference type="SMART" id="SM00382">
    <property type="entry name" value="AAA"/>
    <property type="match status" value="1"/>
</dbReference>
<dbReference type="InterPro" id="IPR005670">
    <property type="entry name" value="PstB-like"/>
</dbReference>
<evidence type="ECO:0000259" key="4">
    <source>
        <dbReference type="PROSITE" id="PS50893"/>
    </source>
</evidence>
<dbReference type="PANTHER" id="PTHR43423:SF1">
    <property type="entry name" value="ABC TRANSPORTER I FAMILY MEMBER 17"/>
    <property type="match status" value="1"/>
</dbReference>
<keyword evidence="1" id="KW-0813">Transport</keyword>
<name>A0ABY3ZW05_9STAP</name>
<dbReference type="PROSITE" id="PS00211">
    <property type="entry name" value="ABC_TRANSPORTER_1"/>
    <property type="match status" value="1"/>
</dbReference>
<reference evidence="5" key="1">
    <citation type="submission" date="2022-03" db="EMBL/GenBank/DDBJ databases">
        <authorList>
            <person name="Vrbovska V."/>
            <person name="Kovarovic V."/>
            <person name="Botka T."/>
            <person name="Pantucek R."/>
        </authorList>
    </citation>
    <scope>NUCLEOTIDE SEQUENCE</scope>
    <source>
        <strain evidence="5">CCM 2609</strain>
    </source>
</reference>
<dbReference type="CDD" id="cd03260">
    <property type="entry name" value="ABC_PstB_phosphate_transporter"/>
    <property type="match status" value="1"/>
</dbReference>
<dbReference type="InterPro" id="IPR003439">
    <property type="entry name" value="ABC_transporter-like_ATP-bd"/>
</dbReference>
<protein>
    <submittedName>
        <fullName evidence="5">Phosphate ABC transporter ATP-binding protein</fullName>
    </submittedName>
</protein>
<feature type="domain" description="ABC transporter" evidence="4">
    <location>
        <begin position="4"/>
        <end position="234"/>
    </location>
</feature>
<keyword evidence="2" id="KW-0547">Nucleotide-binding</keyword>
<evidence type="ECO:0000256" key="1">
    <source>
        <dbReference type="ARBA" id="ARBA00022448"/>
    </source>
</evidence>
<keyword evidence="6" id="KW-1185">Reference proteome</keyword>
<dbReference type="GO" id="GO:0005524">
    <property type="term" value="F:ATP binding"/>
    <property type="evidence" value="ECO:0007669"/>
    <property type="project" value="UniProtKB-KW"/>
</dbReference>
<evidence type="ECO:0000313" key="5">
    <source>
        <dbReference type="EMBL" id="UOB21095.1"/>
    </source>
</evidence>
<evidence type="ECO:0000256" key="3">
    <source>
        <dbReference type="ARBA" id="ARBA00022840"/>
    </source>
</evidence>
<accession>A0ABY3ZW05</accession>
<dbReference type="RefSeq" id="WP_243366487.1">
    <property type="nucleotide sequence ID" value="NZ_CP094348.1"/>
</dbReference>
<sequence length="238" mass="26455">MTEIKLENIDFIINDKYILKDVTTTFQSGKITALIGPSGAGKTTLLKLINGLRSPSSGNIYIGDKAIDTFNLVALKKQIGMALQSAPMIQGTVYDNLNLPRVIFNDTLNKDDALKLLQQVNLDNISLVTDVKSLSGGQRQRLSIARTLVNKPEVLLLDEITSSLDPASVKEVEALIRQICDTFHVTIIWITHDVEQAKRITDEYCMLKDGQFVISGHSNELEMTEHEVLRAFLEGEIE</sequence>
<gene>
    <name evidence="5" type="ORF">MRZ06_03165</name>
</gene>
<dbReference type="PROSITE" id="PS50893">
    <property type="entry name" value="ABC_TRANSPORTER_2"/>
    <property type="match status" value="1"/>
</dbReference>
<evidence type="ECO:0000313" key="6">
    <source>
        <dbReference type="Proteomes" id="UP000830343"/>
    </source>
</evidence>
<dbReference type="SUPFAM" id="SSF52540">
    <property type="entry name" value="P-loop containing nucleoside triphosphate hydrolases"/>
    <property type="match status" value="1"/>
</dbReference>
<dbReference type="InterPro" id="IPR027417">
    <property type="entry name" value="P-loop_NTPase"/>
</dbReference>
<evidence type="ECO:0000256" key="2">
    <source>
        <dbReference type="ARBA" id="ARBA00022741"/>
    </source>
</evidence>
<dbReference type="Pfam" id="PF00005">
    <property type="entry name" value="ABC_tran"/>
    <property type="match status" value="1"/>
</dbReference>
<dbReference type="PANTHER" id="PTHR43423">
    <property type="entry name" value="ABC TRANSPORTER I FAMILY MEMBER 17"/>
    <property type="match status" value="1"/>
</dbReference>
<dbReference type="EMBL" id="CP094348">
    <property type="protein sequence ID" value="UOB21095.1"/>
    <property type="molecule type" value="Genomic_DNA"/>
</dbReference>
<reference evidence="5" key="2">
    <citation type="submission" date="2022-04" db="EMBL/GenBank/DDBJ databases">
        <title>Antimicrobial genetic elements in methicillin-resistant Macrococcus armenti.</title>
        <authorList>
            <person name="Keller J.E."/>
            <person name="Schwendener S."/>
            <person name="Pantucek R."/>
            <person name="Perreten V."/>
        </authorList>
    </citation>
    <scope>NUCLEOTIDE SEQUENCE</scope>
    <source>
        <strain evidence="5">CCM 2609</strain>
    </source>
</reference>
<dbReference type="Gene3D" id="3.40.50.300">
    <property type="entry name" value="P-loop containing nucleotide triphosphate hydrolases"/>
    <property type="match status" value="1"/>
</dbReference>
<dbReference type="InterPro" id="IPR017871">
    <property type="entry name" value="ABC_transporter-like_CS"/>
</dbReference>
<keyword evidence="3 5" id="KW-0067">ATP-binding</keyword>
<organism evidence="5 6">
    <name type="scientific">Macrococcus armenti</name>
    <dbReference type="NCBI Taxonomy" id="2875764"/>
    <lineage>
        <taxon>Bacteria</taxon>
        <taxon>Bacillati</taxon>
        <taxon>Bacillota</taxon>
        <taxon>Bacilli</taxon>
        <taxon>Bacillales</taxon>
        <taxon>Staphylococcaceae</taxon>
        <taxon>Macrococcus</taxon>
    </lineage>
</organism>
<proteinExistence type="predicted"/>